<accession>A0A3N6QCI9</accession>
<gene>
    <name evidence="1" type="ORF">D5R40_22660</name>
</gene>
<reference evidence="1 2" key="1">
    <citation type="journal article" date="2018" name="ACS Chem. Biol.">
        <title>Ketoreductase domain dysfunction expands chemodiversity: malyngamide biosynthesis in the cyanobacterium Okeania hirsuta.</title>
        <authorList>
            <person name="Moss N.A."/>
            <person name="Leao T."/>
            <person name="Rankin M."/>
            <person name="McCullough T.M."/>
            <person name="Qu P."/>
            <person name="Korobeynikov A."/>
            <person name="Smith J.L."/>
            <person name="Gerwick L."/>
            <person name="Gerwick W.H."/>
        </authorList>
    </citation>
    <scope>NUCLEOTIDE SEQUENCE [LARGE SCALE GENOMIC DNA]</scope>
    <source>
        <strain evidence="1 2">PAB10Feb10-1</strain>
    </source>
</reference>
<organism evidence="1 2">
    <name type="scientific">Okeania hirsuta</name>
    <dbReference type="NCBI Taxonomy" id="1458930"/>
    <lineage>
        <taxon>Bacteria</taxon>
        <taxon>Bacillati</taxon>
        <taxon>Cyanobacteriota</taxon>
        <taxon>Cyanophyceae</taxon>
        <taxon>Oscillatoriophycideae</taxon>
        <taxon>Oscillatoriales</taxon>
        <taxon>Microcoleaceae</taxon>
        <taxon>Okeania</taxon>
    </lineage>
</organism>
<evidence type="ECO:0000313" key="2">
    <source>
        <dbReference type="Proteomes" id="UP000269154"/>
    </source>
</evidence>
<protein>
    <submittedName>
        <fullName evidence="1">Uncharacterized protein</fullName>
    </submittedName>
</protein>
<dbReference type="Proteomes" id="UP000269154">
    <property type="component" value="Unassembled WGS sequence"/>
</dbReference>
<proteinExistence type="predicted"/>
<name>A0A3N6QCI9_9CYAN</name>
<sequence>MSLLNFDLIGSDRYFLPPVIIMYQESMKKEESTEDTVIFFSDYKPVNWIVNDEIIGKLVEDLMKFNRHKLPCYINGIKAMNKLLNI</sequence>
<dbReference type="AlphaFoldDB" id="A0A3N6QCI9"/>
<dbReference type="RefSeq" id="WP_124155232.1">
    <property type="nucleotide sequence ID" value="NZ_CAWOLW010000067.1"/>
</dbReference>
<evidence type="ECO:0000313" key="1">
    <source>
        <dbReference type="EMBL" id="RQH32061.1"/>
    </source>
</evidence>
<dbReference type="EMBL" id="RCBY01000159">
    <property type="protein sequence ID" value="RQH32061.1"/>
    <property type="molecule type" value="Genomic_DNA"/>
</dbReference>
<comment type="caution">
    <text evidence="1">The sequence shown here is derived from an EMBL/GenBank/DDBJ whole genome shotgun (WGS) entry which is preliminary data.</text>
</comment>
<keyword evidence="2" id="KW-1185">Reference proteome</keyword>